<protein>
    <submittedName>
        <fullName evidence="1">Uncharacterized protein</fullName>
    </submittedName>
</protein>
<gene>
    <name evidence="1" type="ORF">PTD2_02856</name>
</gene>
<dbReference type="STRING" id="87626.PTD2_02856"/>
<dbReference type="EMBL" id="AAOH01000001">
    <property type="protein sequence ID" value="EAR30474.1"/>
    <property type="molecule type" value="Genomic_DNA"/>
</dbReference>
<reference evidence="1 2" key="1">
    <citation type="submission" date="2006-02" db="EMBL/GenBank/DDBJ databases">
        <authorList>
            <person name="Moran M.A."/>
            <person name="Kjelleberg S."/>
            <person name="Egan S."/>
            <person name="Saunders N."/>
            <person name="Thomas T."/>
            <person name="Ferriera S."/>
            <person name="Johnson J."/>
            <person name="Kravitz S."/>
            <person name="Halpern A."/>
            <person name="Remington K."/>
            <person name="Beeson K."/>
            <person name="Tran B."/>
            <person name="Rogers Y.-H."/>
            <person name="Friedman R."/>
            <person name="Venter J.C."/>
        </authorList>
    </citation>
    <scope>NUCLEOTIDE SEQUENCE [LARGE SCALE GENOMIC DNA]</scope>
    <source>
        <strain evidence="1 2">D2</strain>
    </source>
</reference>
<evidence type="ECO:0000313" key="2">
    <source>
        <dbReference type="Proteomes" id="UP000006201"/>
    </source>
</evidence>
<sequence>MKLFYLQINGVWDYFYTIFNVEISQWPIDTEYDIKTNEKECK</sequence>
<evidence type="ECO:0000313" key="1">
    <source>
        <dbReference type="EMBL" id="EAR30474.1"/>
    </source>
</evidence>
<dbReference type="Proteomes" id="UP000006201">
    <property type="component" value="Unassembled WGS sequence"/>
</dbReference>
<dbReference type="HOGENOM" id="CLU_3256692_0_0_6"/>
<organism evidence="1 2">
    <name type="scientific">Pseudoalteromonas tunicata D2</name>
    <dbReference type="NCBI Taxonomy" id="87626"/>
    <lineage>
        <taxon>Bacteria</taxon>
        <taxon>Pseudomonadati</taxon>
        <taxon>Pseudomonadota</taxon>
        <taxon>Gammaproteobacteria</taxon>
        <taxon>Alteromonadales</taxon>
        <taxon>Pseudoalteromonadaceae</taxon>
        <taxon>Pseudoalteromonas</taxon>
    </lineage>
</organism>
<comment type="caution">
    <text evidence="1">The sequence shown here is derived from an EMBL/GenBank/DDBJ whole genome shotgun (WGS) entry which is preliminary data.</text>
</comment>
<keyword evidence="2" id="KW-1185">Reference proteome</keyword>
<accession>A4C4J2</accession>
<proteinExistence type="predicted"/>
<dbReference type="AlphaFoldDB" id="A4C4J2"/>
<name>A4C4J2_9GAMM</name>